<evidence type="ECO:0000256" key="1">
    <source>
        <dbReference type="SAM" id="MobiDB-lite"/>
    </source>
</evidence>
<evidence type="ECO:0000313" key="4">
    <source>
        <dbReference type="WBParaSite" id="HPBE_0001219301-mRNA-1"/>
    </source>
</evidence>
<proteinExistence type="predicted"/>
<dbReference type="WBParaSite" id="HPBE_0001219301-mRNA-1">
    <property type="protein sequence ID" value="HPBE_0001219301-mRNA-1"/>
    <property type="gene ID" value="HPBE_0001219301"/>
</dbReference>
<accession>A0A3P8A423</accession>
<feature type="region of interest" description="Disordered" evidence="1">
    <location>
        <begin position="1"/>
        <end position="22"/>
    </location>
</feature>
<organism evidence="3 4">
    <name type="scientific">Heligmosomoides polygyrus</name>
    <name type="common">Parasitic roundworm</name>
    <dbReference type="NCBI Taxonomy" id="6339"/>
    <lineage>
        <taxon>Eukaryota</taxon>
        <taxon>Metazoa</taxon>
        <taxon>Ecdysozoa</taxon>
        <taxon>Nematoda</taxon>
        <taxon>Chromadorea</taxon>
        <taxon>Rhabditida</taxon>
        <taxon>Rhabditina</taxon>
        <taxon>Rhabditomorpha</taxon>
        <taxon>Strongyloidea</taxon>
        <taxon>Heligmosomidae</taxon>
        <taxon>Heligmosomoides</taxon>
    </lineage>
</organism>
<evidence type="ECO:0000313" key="3">
    <source>
        <dbReference type="Proteomes" id="UP000050761"/>
    </source>
</evidence>
<reference evidence="2 3" key="1">
    <citation type="submission" date="2018-11" db="EMBL/GenBank/DDBJ databases">
        <authorList>
            <consortium name="Pathogen Informatics"/>
        </authorList>
    </citation>
    <scope>NUCLEOTIDE SEQUENCE [LARGE SCALE GENOMIC DNA]</scope>
</reference>
<feature type="region of interest" description="Disordered" evidence="1">
    <location>
        <begin position="35"/>
        <end position="56"/>
    </location>
</feature>
<reference evidence="4" key="2">
    <citation type="submission" date="2019-09" db="UniProtKB">
        <authorList>
            <consortium name="WormBaseParasite"/>
        </authorList>
    </citation>
    <scope>IDENTIFICATION</scope>
</reference>
<accession>A0A183FV88</accession>
<dbReference type="AlphaFoldDB" id="A0A183FV88"/>
<gene>
    <name evidence="2" type="ORF">HPBE_LOCUS12194</name>
</gene>
<evidence type="ECO:0000313" key="2">
    <source>
        <dbReference type="EMBL" id="VDO91244.1"/>
    </source>
</evidence>
<sequence>MEKPARREQYNGGNKKVGQELGPGRWLKAGVEATGFRTTTRRSPKAGVEATGFRTTPRSVHREAGRCTTTTKVLQHRLLALVDADYRCIIYNLGATGRSSDAGVFSRCAMKAFLEDNDDDFPQPQQLGNMGKGGDVPCHFLVDQGFRQTVRFIRPHSQVEASKDIKCAHFNLVQSRILMREISGPPAVAWKITLAIMILHNLLVESVGAEVAVQRFGFTEPIQEAEEPRVSGNVP</sequence>
<keyword evidence="3" id="KW-1185">Reference proteome</keyword>
<dbReference type="OrthoDB" id="2668416at2759"/>
<dbReference type="EMBL" id="UZAH01027394">
    <property type="protein sequence ID" value="VDO91244.1"/>
    <property type="molecule type" value="Genomic_DNA"/>
</dbReference>
<protein>
    <submittedName>
        <fullName evidence="4">DDE Tnp4 domain-containing protein</fullName>
    </submittedName>
</protein>
<dbReference type="Proteomes" id="UP000050761">
    <property type="component" value="Unassembled WGS sequence"/>
</dbReference>
<name>A0A183FV88_HELPZ</name>